<dbReference type="Gene3D" id="3.30.70.3290">
    <property type="match status" value="1"/>
</dbReference>
<keyword evidence="4" id="KW-1185">Reference proteome</keyword>
<name>K9WVF9_9NOST</name>
<dbReference type="HOGENOM" id="CLU_003557_0_0_3"/>
<evidence type="ECO:0000313" key="3">
    <source>
        <dbReference type="EMBL" id="AFZ23497.1"/>
    </source>
</evidence>
<dbReference type="InterPro" id="IPR016035">
    <property type="entry name" value="Acyl_Trfase/lysoPLipase"/>
</dbReference>
<evidence type="ECO:0000313" key="4">
    <source>
        <dbReference type="Proteomes" id="UP000010475"/>
    </source>
</evidence>
<dbReference type="eggNOG" id="COG3321">
    <property type="taxonomic scope" value="Bacteria"/>
</dbReference>
<evidence type="ECO:0000256" key="1">
    <source>
        <dbReference type="RuleBase" id="RU003694"/>
    </source>
</evidence>
<dbReference type="Proteomes" id="UP000010475">
    <property type="component" value="Chromosome"/>
</dbReference>
<dbReference type="InterPro" id="IPR014030">
    <property type="entry name" value="Ketoacyl_synth_N"/>
</dbReference>
<accession>K9WVF9</accession>
<dbReference type="PROSITE" id="PS52004">
    <property type="entry name" value="KS3_2"/>
    <property type="match status" value="1"/>
</dbReference>
<dbReference type="GO" id="GO:0016746">
    <property type="term" value="F:acyltransferase activity"/>
    <property type="evidence" value="ECO:0007669"/>
    <property type="project" value="InterPro"/>
</dbReference>
<dbReference type="InterPro" id="IPR014181">
    <property type="entry name" value="Omega3_polyunsat_FA_synth-like"/>
</dbReference>
<dbReference type="SUPFAM" id="SSF52151">
    <property type="entry name" value="FabD/lysophospholipase-like"/>
    <property type="match status" value="1"/>
</dbReference>
<dbReference type="PANTHER" id="PTHR43074:SF1">
    <property type="entry name" value="BETA-KETOACYL SYNTHASE FAMILY PROTEIN-RELATED"/>
    <property type="match status" value="1"/>
</dbReference>
<dbReference type="SMART" id="SM00827">
    <property type="entry name" value="PKS_AT"/>
    <property type="match status" value="1"/>
</dbReference>
<gene>
    <name evidence="3" type="ORF">Cylst_1195</name>
</gene>
<dbReference type="Pfam" id="PF02801">
    <property type="entry name" value="Ketoacyl-synt_C"/>
    <property type="match status" value="1"/>
</dbReference>
<reference evidence="3 4" key="1">
    <citation type="submission" date="2012-06" db="EMBL/GenBank/DDBJ databases">
        <title>Finished chromosome of genome of Cylindrospermum stagnale PCC 7417.</title>
        <authorList>
            <consortium name="US DOE Joint Genome Institute"/>
            <person name="Gugger M."/>
            <person name="Coursin T."/>
            <person name="Rippka R."/>
            <person name="Tandeau De Marsac N."/>
            <person name="Huntemann M."/>
            <person name="Wei C.-L."/>
            <person name="Han J."/>
            <person name="Detter J.C."/>
            <person name="Han C."/>
            <person name="Tapia R."/>
            <person name="Chen A."/>
            <person name="Kyrpides N."/>
            <person name="Mavromatis K."/>
            <person name="Markowitz V."/>
            <person name="Szeto E."/>
            <person name="Ivanova N."/>
            <person name="Pagani I."/>
            <person name="Pati A."/>
            <person name="Goodwin L."/>
            <person name="Nordberg H.P."/>
            <person name="Cantor M.N."/>
            <person name="Hua S.X."/>
            <person name="Woyke T."/>
            <person name="Kerfeld C.A."/>
        </authorList>
    </citation>
    <scope>NUCLEOTIDE SEQUENCE [LARGE SCALE GENOMIC DNA]</scope>
    <source>
        <strain evidence="3 4">PCC 7417</strain>
    </source>
</reference>
<dbReference type="InterPro" id="IPR014031">
    <property type="entry name" value="Ketoacyl_synth_C"/>
</dbReference>
<organism evidence="3 4">
    <name type="scientific">Cylindrospermum stagnale PCC 7417</name>
    <dbReference type="NCBI Taxonomy" id="56107"/>
    <lineage>
        <taxon>Bacteria</taxon>
        <taxon>Bacillati</taxon>
        <taxon>Cyanobacteriota</taxon>
        <taxon>Cyanophyceae</taxon>
        <taxon>Nostocales</taxon>
        <taxon>Nostocaceae</taxon>
        <taxon>Cylindrospermum</taxon>
    </lineage>
</organism>
<dbReference type="InterPro" id="IPR016039">
    <property type="entry name" value="Thiolase-like"/>
</dbReference>
<dbReference type="SUPFAM" id="SSF53901">
    <property type="entry name" value="Thiolase-like"/>
    <property type="match status" value="2"/>
</dbReference>
<feature type="domain" description="Ketosynthase family 3 (KS3)" evidence="2">
    <location>
        <begin position="9"/>
        <end position="412"/>
    </location>
</feature>
<protein>
    <submittedName>
        <fullName evidence="3">PfaB family protein</fullName>
    </submittedName>
</protein>
<proteinExistence type="inferred from homology"/>
<dbReference type="Gene3D" id="3.40.366.10">
    <property type="entry name" value="Malonyl-Coenzyme A Acyl Carrier Protein, domain 2"/>
    <property type="match status" value="2"/>
</dbReference>
<sequence>MEKSSPNKNPKMAIIGMDCFVGGCQGLDAFERSIYEGTQHFIPLPRHRSQAIEMPEQLLINPEFANKITPLGAYIKDFEIDVLRLLIPPEKVDKFKPEELLMLKVADNALKDAGLHQQTKIAVVIVTAAELSLGQIPDSENLGQNPNKLASYISRLWDSASPAFALTAEQNSVFQALMLAQKLLANKQVDAILVGAVDLSGVENHQTNVNTGVNTLSYDQNVNGSVVGEGAAAVVLKLHDTAKQDHHRIYAVIDALGLVENSQLHPEAVTQACKVAFNLADIKPTDIGYLEVFASGVQQQDQAEIQGLIQAYRTTEPHLSCAIGSVKANIGHTYAASGIVSLIKTALCLYHRYIPAVPQWSNPKMPEDWLLSPFYVAPQSKPWFLEAEATRRIAAVNSMDLDGSYAHLILSEEPSQKNYSSRYLEQMPFYLFAIAADDQSSLLEQLSTLQQNITDCPSLSAATSLNFTAFQKHQKATYALAILGRNVDELTREIERAIQGVPTAFNTGEPWQTPIGSYFTPKPLGAQGKVAFVYPGSFSSYIGLAQNLFRLFPQIHDDPVIKNVYKRVANIEKLLYPRSLKKLPKKQLEILEQQLINDPVTMLESESGFAGIMTAILKNYFQIQSQCAFGYSLGETSAMLAQGVWTSFKDTSDYLNSSPLFKTRLSGTKNAVREYWGLPQEQDSQGQDFWSNYVLMCPVSRVREALKQENRVYLSLINTPEEVVISGETQACQRVIQNLNCDAFPTQIKHVIHCQPMQSEYGELVKINTLPIQNIPETVFYSAAAYEPITLDSHSIGNNIAKCLCQELDFPRLINRVYDDGYKIFIEVGVGSNCSRWIGQTLQQKEHVTISVNRRGVDDHISIVKALAKLLSHRVNLDLSPLFSPSPVDSSQNQSIVRTVKLDSSEISAYYLGKKNQKFIKDTSLHSLVNTDDKQQYAPVKSSYSLVEEKHLPNLRNPHYQKLSDNNARVTKTHAVLLQARQESLEQISVMLQQQLTLYQKLVEQVSKLK</sequence>
<dbReference type="OrthoDB" id="499075at2"/>
<dbReference type="AlphaFoldDB" id="K9WVF9"/>
<dbReference type="Gene3D" id="3.40.47.10">
    <property type="match status" value="1"/>
</dbReference>
<dbReference type="Pfam" id="PF00109">
    <property type="entry name" value="ketoacyl-synt"/>
    <property type="match status" value="1"/>
</dbReference>
<dbReference type="EMBL" id="CP003642">
    <property type="protein sequence ID" value="AFZ23497.1"/>
    <property type="molecule type" value="Genomic_DNA"/>
</dbReference>
<dbReference type="PANTHER" id="PTHR43074">
    <property type="entry name" value="OMEGA-3 POLYUNSATURATED FATTY ACID SYNTHASE PFAB-RELATED"/>
    <property type="match status" value="1"/>
</dbReference>
<keyword evidence="1" id="KW-0808">Transferase</keyword>
<comment type="similarity">
    <text evidence="1">Belongs to the thiolase-like superfamily. Beta-ketoacyl-ACP synthases family.</text>
</comment>
<dbReference type="SMART" id="SM00825">
    <property type="entry name" value="PKS_KS"/>
    <property type="match status" value="1"/>
</dbReference>
<dbReference type="InterPro" id="IPR052568">
    <property type="entry name" value="PKS-FAS_Synthase"/>
</dbReference>
<evidence type="ECO:0000259" key="2">
    <source>
        <dbReference type="PROSITE" id="PS52004"/>
    </source>
</evidence>
<dbReference type="CDD" id="cd00833">
    <property type="entry name" value="PKS"/>
    <property type="match status" value="1"/>
</dbReference>
<dbReference type="InterPro" id="IPR001227">
    <property type="entry name" value="Ac_transferase_dom_sf"/>
</dbReference>
<dbReference type="InterPro" id="IPR020841">
    <property type="entry name" value="PKS_Beta-ketoAc_synthase_dom"/>
</dbReference>
<dbReference type="PATRIC" id="fig|56107.3.peg.1349"/>
<dbReference type="STRING" id="56107.Cylst_1195"/>
<dbReference type="KEGG" id="csg:Cylst_1195"/>
<dbReference type="NCBIfam" id="TIGR02816">
    <property type="entry name" value="pfaB_fam"/>
    <property type="match status" value="1"/>
</dbReference>
<dbReference type="InterPro" id="IPR014043">
    <property type="entry name" value="Acyl_transferase_dom"/>
</dbReference>
<dbReference type="Gene3D" id="3.30.70.250">
    <property type="entry name" value="Malonyl-CoA ACP transacylase, ACP-binding"/>
    <property type="match status" value="1"/>
</dbReference>
<dbReference type="RefSeq" id="WP_015206753.1">
    <property type="nucleotide sequence ID" value="NC_019757.1"/>
</dbReference>